<evidence type="ECO:0000256" key="7">
    <source>
        <dbReference type="RuleBase" id="RU000461"/>
    </source>
</evidence>
<evidence type="ECO:0008006" key="12">
    <source>
        <dbReference type="Google" id="ProtNLM"/>
    </source>
</evidence>
<accession>A0A843VPN6</accession>
<dbReference type="SUPFAM" id="SSF48264">
    <property type="entry name" value="Cytochrome P450"/>
    <property type="match status" value="1"/>
</dbReference>
<dbReference type="AlphaFoldDB" id="A0A843VPN6"/>
<comment type="similarity">
    <text evidence="7">Belongs to the cytochrome P450 family.</text>
</comment>
<evidence type="ECO:0000256" key="4">
    <source>
        <dbReference type="ARBA" id="ARBA00022989"/>
    </source>
</evidence>
<keyword evidence="6 7" id="KW-0408">Iron</keyword>
<dbReference type="GO" id="GO:0016020">
    <property type="term" value="C:membrane"/>
    <property type="evidence" value="ECO:0007669"/>
    <property type="project" value="UniProtKB-SubCell"/>
</dbReference>
<keyword evidence="5 9" id="KW-0472">Membrane</keyword>
<organism evidence="10 11">
    <name type="scientific">Colocasia esculenta</name>
    <name type="common">Wild taro</name>
    <name type="synonym">Arum esculentum</name>
    <dbReference type="NCBI Taxonomy" id="4460"/>
    <lineage>
        <taxon>Eukaryota</taxon>
        <taxon>Viridiplantae</taxon>
        <taxon>Streptophyta</taxon>
        <taxon>Embryophyta</taxon>
        <taxon>Tracheophyta</taxon>
        <taxon>Spermatophyta</taxon>
        <taxon>Magnoliopsida</taxon>
        <taxon>Liliopsida</taxon>
        <taxon>Araceae</taxon>
        <taxon>Aroideae</taxon>
        <taxon>Colocasieae</taxon>
        <taxon>Colocasia</taxon>
    </lineage>
</organism>
<dbReference type="InterPro" id="IPR036396">
    <property type="entry name" value="Cyt_P450_sf"/>
</dbReference>
<evidence type="ECO:0000256" key="8">
    <source>
        <dbReference type="SAM" id="MobiDB-lite"/>
    </source>
</evidence>
<evidence type="ECO:0000313" key="11">
    <source>
        <dbReference type="Proteomes" id="UP000652761"/>
    </source>
</evidence>
<feature type="binding site" description="axial binding residue" evidence="6">
    <location>
        <position position="485"/>
    </location>
    <ligand>
        <name>heme</name>
        <dbReference type="ChEBI" id="CHEBI:30413"/>
    </ligand>
    <ligandPart>
        <name>Fe</name>
        <dbReference type="ChEBI" id="CHEBI:18248"/>
    </ligandPart>
</feature>
<comment type="cofactor">
    <cofactor evidence="6">
        <name>heme</name>
        <dbReference type="ChEBI" id="CHEBI:30413"/>
    </cofactor>
</comment>
<reference evidence="10" key="1">
    <citation type="submission" date="2017-07" db="EMBL/GenBank/DDBJ databases">
        <title>Taro Niue Genome Assembly and Annotation.</title>
        <authorList>
            <person name="Atibalentja N."/>
            <person name="Keating K."/>
            <person name="Fields C.J."/>
        </authorList>
    </citation>
    <scope>NUCLEOTIDE SEQUENCE</scope>
    <source>
        <strain evidence="10">Niue_2</strain>
        <tissue evidence="10">Leaf</tissue>
    </source>
</reference>
<dbReference type="PROSITE" id="PS00086">
    <property type="entry name" value="CYTOCHROME_P450"/>
    <property type="match status" value="1"/>
</dbReference>
<dbReference type="Gene3D" id="1.10.630.10">
    <property type="entry name" value="Cytochrome P450"/>
    <property type="match status" value="1"/>
</dbReference>
<dbReference type="EMBL" id="NMUH01002611">
    <property type="protein sequence ID" value="MQM01053.1"/>
    <property type="molecule type" value="Genomic_DNA"/>
</dbReference>
<dbReference type="GO" id="GO:0020037">
    <property type="term" value="F:heme binding"/>
    <property type="evidence" value="ECO:0007669"/>
    <property type="project" value="InterPro"/>
</dbReference>
<gene>
    <name evidence="10" type="ORF">Taro_033797</name>
</gene>
<keyword evidence="6 7" id="KW-0349">Heme</keyword>
<feature type="transmembrane region" description="Helical" evidence="9">
    <location>
        <begin position="6"/>
        <end position="29"/>
    </location>
</feature>
<comment type="caution">
    <text evidence="10">The sequence shown here is derived from an EMBL/GenBank/DDBJ whole genome shotgun (WGS) entry which is preliminary data.</text>
</comment>
<dbReference type="InterPro" id="IPR001128">
    <property type="entry name" value="Cyt_P450"/>
</dbReference>
<keyword evidence="7" id="KW-0503">Monooxygenase</keyword>
<dbReference type="PRINTS" id="PR00463">
    <property type="entry name" value="EP450I"/>
</dbReference>
<keyword evidence="7" id="KW-0560">Oxidoreductase</keyword>
<evidence type="ECO:0000256" key="3">
    <source>
        <dbReference type="ARBA" id="ARBA00022723"/>
    </source>
</evidence>
<dbReference type="InterPro" id="IPR051103">
    <property type="entry name" value="Plant_metabolite_P450s"/>
</dbReference>
<proteinExistence type="inferred from homology"/>
<evidence type="ECO:0000256" key="1">
    <source>
        <dbReference type="ARBA" id="ARBA00004167"/>
    </source>
</evidence>
<sequence length="543" mass="60565">MEALSGLVLPFHGSALLLLALLALSLYWLNVKPIHHRPHRPASAADDVRRLPPALPATAVLTLILQLGCFRQGTPDWKSLLRRVFTTHGLIVTLRAGAGNPTVVVADATLASRILVENGASFAGRPSALEPMPLITAVSAADYDSIWCALRHNLASGILNPSAIRSYTASRRRVLSSLLRRLTEVGESVDGVVAVRDHFLWAMFFLLADMVFGASTLDGDQVKSLQDAHQLLLSYYNGLAFGFLSKIWGSVLPTSMSILPKLRRSHEQIFLPLVRARREKMEMMRRRQQQQQQHPHDQNPPTSYVDTLIVLELPDPTNEGCRKLDDHEIVTFCAEFLSAGAETTSTALEWIMANITKHQVIQKKLVEEMERVIREHGEIKEENIHKMEYLSAVVMEGLRRHPPAYFLLPHRASSDASIGGYSIPKDSTVHFMVGDMGLDEKNWSDPLEFKPERFLLGGAECHKLGVVVGKEEIKMMPFGAGRRACPGLGLAMLLLKYFVANLVTQYDWKAVEEEGIDLTEKLGLTVVMKNPLKARLYKRIAHM</sequence>
<evidence type="ECO:0000256" key="6">
    <source>
        <dbReference type="PIRSR" id="PIRSR602401-1"/>
    </source>
</evidence>
<keyword evidence="4 9" id="KW-1133">Transmembrane helix</keyword>
<dbReference type="GO" id="GO:0005506">
    <property type="term" value="F:iron ion binding"/>
    <property type="evidence" value="ECO:0007669"/>
    <property type="project" value="InterPro"/>
</dbReference>
<protein>
    <recommendedName>
        <fullName evidence="12">Cytochrome P450</fullName>
    </recommendedName>
</protein>
<dbReference type="PANTHER" id="PTHR24298">
    <property type="entry name" value="FLAVONOID 3'-MONOOXYGENASE-RELATED"/>
    <property type="match status" value="1"/>
</dbReference>
<dbReference type="CDD" id="cd11075">
    <property type="entry name" value="CYP77_89"/>
    <property type="match status" value="1"/>
</dbReference>
<evidence type="ECO:0000256" key="2">
    <source>
        <dbReference type="ARBA" id="ARBA00022692"/>
    </source>
</evidence>
<dbReference type="GO" id="GO:0016709">
    <property type="term" value="F:oxidoreductase activity, acting on paired donors, with incorporation or reduction of molecular oxygen, NAD(P)H as one donor, and incorporation of one atom of oxygen"/>
    <property type="evidence" value="ECO:0007669"/>
    <property type="project" value="TreeGrafter"/>
</dbReference>
<dbReference type="PRINTS" id="PR00385">
    <property type="entry name" value="P450"/>
</dbReference>
<evidence type="ECO:0000256" key="5">
    <source>
        <dbReference type="ARBA" id="ARBA00023136"/>
    </source>
</evidence>
<evidence type="ECO:0000256" key="9">
    <source>
        <dbReference type="SAM" id="Phobius"/>
    </source>
</evidence>
<name>A0A843VPN6_COLES</name>
<dbReference type="InterPro" id="IPR002401">
    <property type="entry name" value="Cyt_P450_E_grp-I"/>
</dbReference>
<dbReference type="Pfam" id="PF00067">
    <property type="entry name" value="p450"/>
    <property type="match status" value="1"/>
</dbReference>
<feature type="region of interest" description="Disordered" evidence="8">
    <location>
        <begin position="282"/>
        <end position="301"/>
    </location>
</feature>
<dbReference type="Proteomes" id="UP000652761">
    <property type="component" value="Unassembled WGS sequence"/>
</dbReference>
<dbReference type="InterPro" id="IPR017972">
    <property type="entry name" value="Cyt_P450_CS"/>
</dbReference>
<keyword evidence="11" id="KW-1185">Reference proteome</keyword>
<evidence type="ECO:0000313" key="10">
    <source>
        <dbReference type="EMBL" id="MQM01053.1"/>
    </source>
</evidence>
<dbReference type="PANTHER" id="PTHR24298:SF800">
    <property type="entry name" value="CYTOCHROME P450 89A2-RELATED"/>
    <property type="match status" value="1"/>
</dbReference>
<keyword evidence="2 9" id="KW-0812">Transmembrane</keyword>
<comment type="subcellular location">
    <subcellularLocation>
        <location evidence="1">Membrane</location>
        <topology evidence="1">Single-pass membrane protein</topology>
    </subcellularLocation>
</comment>
<keyword evidence="3 6" id="KW-0479">Metal-binding</keyword>
<dbReference type="OrthoDB" id="6764281at2759"/>